<evidence type="ECO:0000256" key="2">
    <source>
        <dbReference type="SAM" id="MobiDB-lite"/>
    </source>
</evidence>
<feature type="compositionally biased region" description="Gly residues" evidence="2">
    <location>
        <begin position="160"/>
        <end position="177"/>
    </location>
</feature>
<proteinExistence type="predicted"/>
<dbReference type="AlphaFoldDB" id="A0A328DQA4"/>
<feature type="compositionally biased region" description="Low complexity" evidence="2">
    <location>
        <begin position="147"/>
        <end position="159"/>
    </location>
</feature>
<dbReference type="PROSITE" id="PS00028">
    <property type="entry name" value="ZINC_FINGER_C2H2_1"/>
    <property type="match status" value="1"/>
</dbReference>
<dbReference type="Gene3D" id="3.30.160.60">
    <property type="entry name" value="Classic Zinc Finger"/>
    <property type="match status" value="1"/>
</dbReference>
<reference evidence="4 5" key="1">
    <citation type="submission" date="2018-06" db="EMBL/GenBank/DDBJ databases">
        <title>The Genome of Cuscuta australis (Dodder) Provides Insight into the Evolution of Plant Parasitism.</title>
        <authorList>
            <person name="Liu H."/>
        </authorList>
    </citation>
    <scope>NUCLEOTIDE SEQUENCE [LARGE SCALE GENOMIC DNA]</scope>
    <source>
        <strain evidence="5">cv. Yunnan</strain>
        <tissue evidence="4">Vines</tissue>
    </source>
</reference>
<organism evidence="4 5">
    <name type="scientific">Cuscuta australis</name>
    <dbReference type="NCBI Taxonomy" id="267555"/>
    <lineage>
        <taxon>Eukaryota</taxon>
        <taxon>Viridiplantae</taxon>
        <taxon>Streptophyta</taxon>
        <taxon>Embryophyta</taxon>
        <taxon>Tracheophyta</taxon>
        <taxon>Spermatophyta</taxon>
        <taxon>Magnoliopsida</taxon>
        <taxon>eudicotyledons</taxon>
        <taxon>Gunneridae</taxon>
        <taxon>Pentapetalae</taxon>
        <taxon>asterids</taxon>
        <taxon>lamiids</taxon>
        <taxon>Solanales</taxon>
        <taxon>Convolvulaceae</taxon>
        <taxon>Cuscuteae</taxon>
        <taxon>Cuscuta</taxon>
        <taxon>Cuscuta subgen. Grammica</taxon>
        <taxon>Cuscuta sect. Cleistogrammica</taxon>
    </lineage>
</organism>
<gene>
    <name evidence="4" type="ORF">DM860_011432</name>
</gene>
<sequence length="242" mass="25803">MNRPNLNHRCEEDDSEATSCVASNLSCITNSVNLPSMDPSPVALDLTLGFINGDEVATAPHRPPQGHQLSRVFSCHFCRRKFYSSQALGGHQNAHKRERSLAKRAMRMGMLTDRYTSLPIHGSPFCSLGVEAHSSMIHPSFPRHVMPSGSSTSSPLTLSHGGGVGGGGGGGGGGRGGARFEQQSYFSVPVLVEDEDAEMIWPGSFHQVDGIHPGRGSNVSFVTVPLPNPSTESTSPNLDLKL</sequence>
<feature type="region of interest" description="Disordered" evidence="2">
    <location>
        <begin position="145"/>
        <end position="179"/>
    </location>
</feature>
<feature type="domain" description="C2H2-type" evidence="3">
    <location>
        <begin position="73"/>
        <end position="100"/>
    </location>
</feature>
<dbReference type="PANTHER" id="PTHR47593">
    <property type="entry name" value="ZINC FINGER PROTEIN 4-LIKE"/>
    <property type="match status" value="1"/>
</dbReference>
<dbReference type="InterPro" id="IPR053266">
    <property type="entry name" value="Zinc_finger_protein_7"/>
</dbReference>
<keyword evidence="1" id="KW-0862">Zinc</keyword>
<dbReference type="GO" id="GO:0008270">
    <property type="term" value="F:zinc ion binding"/>
    <property type="evidence" value="ECO:0007669"/>
    <property type="project" value="UniProtKB-KW"/>
</dbReference>
<dbReference type="EMBL" id="NQVE01000110">
    <property type="protein sequence ID" value="RAL47847.1"/>
    <property type="molecule type" value="Genomic_DNA"/>
</dbReference>
<evidence type="ECO:0000313" key="5">
    <source>
        <dbReference type="Proteomes" id="UP000249390"/>
    </source>
</evidence>
<protein>
    <recommendedName>
        <fullName evidence="3">C2H2-type domain-containing protein</fullName>
    </recommendedName>
</protein>
<dbReference type="PANTHER" id="PTHR47593:SF8">
    <property type="entry name" value="OS12G0581900 PROTEIN"/>
    <property type="match status" value="1"/>
</dbReference>
<dbReference type="InterPro" id="IPR036236">
    <property type="entry name" value="Znf_C2H2_sf"/>
</dbReference>
<dbReference type="SUPFAM" id="SSF57667">
    <property type="entry name" value="beta-beta-alpha zinc fingers"/>
    <property type="match status" value="1"/>
</dbReference>
<comment type="caution">
    <text evidence="4">The sequence shown here is derived from an EMBL/GenBank/DDBJ whole genome shotgun (WGS) entry which is preliminary data.</text>
</comment>
<dbReference type="PROSITE" id="PS50157">
    <property type="entry name" value="ZINC_FINGER_C2H2_2"/>
    <property type="match status" value="1"/>
</dbReference>
<evidence type="ECO:0000313" key="4">
    <source>
        <dbReference type="EMBL" id="RAL47847.1"/>
    </source>
</evidence>
<keyword evidence="1" id="KW-0479">Metal-binding</keyword>
<evidence type="ECO:0000256" key="1">
    <source>
        <dbReference type="PROSITE-ProRule" id="PRU00042"/>
    </source>
</evidence>
<accession>A0A328DQA4</accession>
<evidence type="ECO:0000259" key="3">
    <source>
        <dbReference type="PROSITE" id="PS50157"/>
    </source>
</evidence>
<keyword evidence="5" id="KW-1185">Reference proteome</keyword>
<dbReference type="InterPro" id="IPR013087">
    <property type="entry name" value="Znf_C2H2_type"/>
</dbReference>
<keyword evidence="1" id="KW-0863">Zinc-finger</keyword>
<name>A0A328DQA4_9ASTE</name>
<dbReference type="Proteomes" id="UP000249390">
    <property type="component" value="Unassembled WGS sequence"/>
</dbReference>